<evidence type="ECO:0000259" key="1">
    <source>
        <dbReference type="PROSITE" id="PS50846"/>
    </source>
</evidence>
<name>A0A540VHU0_9CHLR</name>
<dbReference type="OrthoDB" id="9813965at2"/>
<reference evidence="2 3" key="1">
    <citation type="submission" date="2019-06" db="EMBL/GenBank/DDBJ databases">
        <title>Genome sequence of Litorilinea aerophila BAA-2444.</title>
        <authorList>
            <person name="Maclea K.S."/>
            <person name="Maurais E.G."/>
            <person name="Iannazzi L.C."/>
        </authorList>
    </citation>
    <scope>NUCLEOTIDE SEQUENCE [LARGE SCALE GENOMIC DNA]</scope>
    <source>
        <strain evidence="2 3">ATCC BAA-2444</strain>
    </source>
</reference>
<sequence>MESQPTAVLTAELKVIGEQRLHCAGCENAVQRGLLRLPGVQEVTADHRTQRIVVTVDTAQISLAAIQERLGWMGWQTALQSDGSASTD</sequence>
<dbReference type="CDD" id="cd00371">
    <property type="entry name" value="HMA"/>
    <property type="match status" value="1"/>
</dbReference>
<dbReference type="InterPro" id="IPR006121">
    <property type="entry name" value="HMA_dom"/>
</dbReference>
<dbReference type="RefSeq" id="WP_141609482.1">
    <property type="nucleotide sequence ID" value="NZ_VIGC02000008.1"/>
</dbReference>
<organism evidence="2 3">
    <name type="scientific">Litorilinea aerophila</name>
    <dbReference type="NCBI Taxonomy" id="1204385"/>
    <lineage>
        <taxon>Bacteria</taxon>
        <taxon>Bacillati</taxon>
        <taxon>Chloroflexota</taxon>
        <taxon>Caldilineae</taxon>
        <taxon>Caldilineales</taxon>
        <taxon>Caldilineaceae</taxon>
        <taxon>Litorilinea</taxon>
    </lineage>
</organism>
<proteinExistence type="predicted"/>
<dbReference type="Proteomes" id="UP000317371">
    <property type="component" value="Unassembled WGS sequence"/>
</dbReference>
<comment type="caution">
    <text evidence="2">The sequence shown here is derived from an EMBL/GenBank/DDBJ whole genome shotgun (WGS) entry which is preliminary data.</text>
</comment>
<keyword evidence="3" id="KW-1185">Reference proteome</keyword>
<protein>
    <submittedName>
        <fullName evidence="2">Cation transporter</fullName>
    </submittedName>
</protein>
<gene>
    <name evidence="2" type="ORF">FKZ61_07540</name>
</gene>
<feature type="domain" description="HMA" evidence="1">
    <location>
        <begin position="9"/>
        <end position="78"/>
    </location>
</feature>
<dbReference type="Gene3D" id="3.30.70.100">
    <property type="match status" value="1"/>
</dbReference>
<dbReference type="PROSITE" id="PS50846">
    <property type="entry name" value="HMA_2"/>
    <property type="match status" value="1"/>
</dbReference>
<dbReference type="AlphaFoldDB" id="A0A540VHU0"/>
<dbReference type="InterPro" id="IPR036163">
    <property type="entry name" value="HMA_dom_sf"/>
</dbReference>
<dbReference type="GO" id="GO:0046872">
    <property type="term" value="F:metal ion binding"/>
    <property type="evidence" value="ECO:0007669"/>
    <property type="project" value="InterPro"/>
</dbReference>
<evidence type="ECO:0000313" key="2">
    <source>
        <dbReference type="EMBL" id="TQE96337.1"/>
    </source>
</evidence>
<accession>A0A540VHU0</accession>
<dbReference type="SUPFAM" id="SSF55008">
    <property type="entry name" value="HMA, heavy metal-associated domain"/>
    <property type="match status" value="1"/>
</dbReference>
<dbReference type="Pfam" id="PF00403">
    <property type="entry name" value="HMA"/>
    <property type="match status" value="1"/>
</dbReference>
<evidence type="ECO:0000313" key="3">
    <source>
        <dbReference type="Proteomes" id="UP000317371"/>
    </source>
</evidence>
<dbReference type="InParanoid" id="A0A540VHU0"/>
<dbReference type="EMBL" id="VIGC01000008">
    <property type="protein sequence ID" value="TQE96337.1"/>
    <property type="molecule type" value="Genomic_DNA"/>
</dbReference>